<reference evidence="2" key="1">
    <citation type="journal article" date="2024" name="Front. Bioeng. Biotechnol.">
        <title>Genome-scale model development and genomic sequencing of the oleaginous clade Lipomyces.</title>
        <authorList>
            <person name="Czajka J.J."/>
            <person name="Han Y."/>
            <person name="Kim J."/>
            <person name="Mondo S.J."/>
            <person name="Hofstad B.A."/>
            <person name="Robles A."/>
            <person name="Haridas S."/>
            <person name="Riley R."/>
            <person name="LaButti K."/>
            <person name="Pangilinan J."/>
            <person name="Andreopoulos W."/>
            <person name="Lipzen A."/>
            <person name="Yan J."/>
            <person name="Wang M."/>
            <person name="Ng V."/>
            <person name="Grigoriev I.V."/>
            <person name="Spatafora J.W."/>
            <person name="Magnuson J.K."/>
            <person name="Baker S.E."/>
            <person name="Pomraning K.R."/>
        </authorList>
    </citation>
    <scope>NUCLEOTIDE SEQUENCE [LARGE SCALE GENOMIC DNA]</scope>
    <source>
        <strain evidence="2">CBS 7786</strain>
    </source>
</reference>
<sequence>MSHILPTPTTSLPTSSTTISAPPKVVAPSATISAPPTTNASHSSDPPVASAAMAGRKGEINKRVLYVGGLDPRVLEDMLRDIFEVAGHVQSVKIIPDRNHKGYNYGFVEYDDPNAAQTAMQTLNGRTIHQSEIKINWAYQSHNAGQKEDTSQHFHIFVGDLSNEVDDELLAKAFSVFPSMSEARVMWDLKTGRSRGYGFVSFRERSDAEKAKSTMDGEWLGSRTIRCNWANQRGANATGALQPQASSHPIPNVLFNSGYAAGHGSGFGGANNNLQQNYELVVNQSPSWQTTVYVGNLSPYTTQNDLTPLFQNFGYVVDVRIQSDRGYAFVRMDSHEAAALAICQVSGVQINGRPVRCSWGKDRSPAATAAMGLGPSGAAGAGAVGQRVGQQAGSGMNGYSGNYNQYYSQFGAGGGGGAGAGAGLSGFGLRGRNAGLDNRGGYSSYAR</sequence>
<evidence type="ECO:0000313" key="2">
    <source>
        <dbReference type="Proteomes" id="UP001433508"/>
    </source>
</evidence>
<keyword evidence="2" id="KW-1185">Reference proteome</keyword>
<accession>A0ACC3ST73</accession>
<protein>
    <submittedName>
        <fullName evidence="1">Uncharacterized protein</fullName>
    </submittedName>
</protein>
<comment type="caution">
    <text evidence="1">The sequence shown here is derived from an EMBL/GenBank/DDBJ whole genome shotgun (WGS) entry which is preliminary data.</text>
</comment>
<name>A0ACC3ST73_LIPKO</name>
<proteinExistence type="predicted"/>
<evidence type="ECO:0000313" key="1">
    <source>
        <dbReference type="EMBL" id="KAK9234822.1"/>
    </source>
</evidence>
<dbReference type="Proteomes" id="UP001433508">
    <property type="component" value="Unassembled WGS sequence"/>
</dbReference>
<gene>
    <name evidence="1" type="ORF">V1525DRAFT_411864</name>
</gene>
<dbReference type="EMBL" id="MU971447">
    <property type="protein sequence ID" value="KAK9234822.1"/>
    <property type="molecule type" value="Genomic_DNA"/>
</dbReference>
<organism evidence="1 2">
    <name type="scientific">Lipomyces kononenkoae</name>
    <name type="common">Yeast</name>
    <dbReference type="NCBI Taxonomy" id="34357"/>
    <lineage>
        <taxon>Eukaryota</taxon>
        <taxon>Fungi</taxon>
        <taxon>Dikarya</taxon>
        <taxon>Ascomycota</taxon>
        <taxon>Saccharomycotina</taxon>
        <taxon>Lipomycetes</taxon>
        <taxon>Lipomycetales</taxon>
        <taxon>Lipomycetaceae</taxon>
        <taxon>Lipomyces</taxon>
    </lineage>
</organism>